<evidence type="ECO:0000313" key="2">
    <source>
        <dbReference type="Proteomes" id="UP000187209"/>
    </source>
</evidence>
<protein>
    <submittedName>
        <fullName evidence="1">Uncharacterized protein</fullName>
    </submittedName>
</protein>
<gene>
    <name evidence="1" type="ORF">SteCoe_34075</name>
</gene>
<accession>A0A1R2AVC8</accession>
<comment type="caution">
    <text evidence="1">The sequence shown here is derived from an EMBL/GenBank/DDBJ whole genome shotgun (WGS) entry which is preliminary data.</text>
</comment>
<dbReference type="AlphaFoldDB" id="A0A1R2AVC8"/>
<sequence length="76" mass="8401">MGNCCTNKNLSLEADGKIEKPISLTKNPVTVFTFSGPQGPFERKKHDGNITFADSEFCPHNKSLLSLDISRENSMI</sequence>
<dbReference type="Proteomes" id="UP000187209">
    <property type="component" value="Unassembled WGS sequence"/>
</dbReference>
<keyword evidence="2" id="KW-1185">Reference proteome</keyword>
<organism evidence="1 2">
    <name type="scientific">Stentor coeruleus</name>
    <dbReference type="NCBI Taxonomy" id="5963"/>
    <lineage>
        <taxon>Eukaryota</taxon>
        <taxon>Sar</taxon>
        <taxon>Alveolata</taxon>
        <taxon>Ciliophora</taxon>
        <taxon>Postciliodesmatophora</taxon>
        <taxon>Heterotrichea</taxon>
        <taxon>Heterotrichida</taxon>
        <taxon>Stentoridae</taxon>
        <taxon>Stentor</taxon>
    </lineage>
</organism>
<reference evidence="1 2" key="1">
    <citation type="submission" date="2016-11" db="EMBL/GenBank/DDBJ databases">
        <title>The macronuclear genome of Stentor coeruleus: a giant cell with tiny introns.</title>
        <authorList>
            <person name="Slabodnick M."/>
            <person name="Ruby J.G."/>
            <person name="Reiff S.B."/>
            <person name="Swart E.C."/>
            <person name="Gosai S."/>
            <person name="Prabakaran S."/>
            <person name="Witkowska E."/>
            <person name="Larue G.E."/>
            <person name="Fisher S."/>
            <person name="Freeman R.M."/>
            <person name="Gunawardena J."/>
            <person name="Chu W."/>
            <person name="Stover N.A."/>
            <person name="Gregory B.D."/>
            <person name="Nowacki M."/>
            <person name="Derisi J."/>
            <person name="Roy S.W."/>
            <person name="Marshall W.F."/>
            <person name="Sood P."/>
        </authorList>
    </citation>
    <scope>NUCLEOTIDE SEQUENCE [LARGE SCALE GENOMIC DNA]</scope>
    <source>
        <strain evidence="1">WM001</strain>
    </source>
</reference>
<name>A0A1R2AVC8_9CILI</name>
<proteinExistence type="predicted"/>
<evidence type="ECO:0000313" key="1">
    <source>
        <dbReference type="EMBL" id="OMJ68468.1"/>
    </source>
</evidence>
<dbReference type="EMBL" id="MPUH01001326">
    <property type="protein sequence ID" value="OMJ68468.1"/>
    <property type="molecule type" value="Genomic_DNA"/>
</dbReference>